<reference evidence="1" key="2">
    <citation type="journal article" date="2020" name="Nat. Commun.">
        <title>Large-scale genome sequencing of mycorrhizal fungi provides insights into the early evolution of symbiotic traits.</title>
        <authorList>
            <person name="Miyauchi S."/>
            <person name="Kiss E."/>
            <person name="Kuo A."/>
            <person name="Drula E."/>
            <person name="Kohler A."/>
            <person name="Sanchez-Garcia M."/>
            <person name="Morin E."/>
            <person name="Andreopoulos B."/>
            <person name="Barry K.W."/>
            <person name="Bonito G."/>
            <person name="Buee M."/>
            <person name="Carver A."/>
            <person name="Chen C."/>
            <person name="Cichocki N."/>
            <person name="Clum A."/>
            <person name="Culley D."/>
            <person name="Crous P.W."/>
            <person name="Fauchery L."/>
            <person name="Girlanda M."/>
            <person name="Hayes R.D."/>
            <person name="Keri Z."/>
            <person name="LaButti K."/>
            <person name="Lipzen A."/>
            <person name="Lombard V."/>
            <person name="Magnuson J."/>
            <person name="Maillard F."/>
            <person name="Murat C."/>
            <person name="Nolan M."/>
            <person name="Ohm R.A."/>
            <person name="Pangilinan J."/>
            <person name="Pereira M.F."/>
            <person name="Perotto S."/>
            <person name="Peter M."/>
            <person name="Pfister S."/>
            <person name="Riley R."/>
            <person name="Sitrit Y."/>
            <person name="Stielow J.B."/>
            <person name="Szollosi G."/>
            <person name="Zifcakova L."/>
            <person name="Stursova M."/>
            <person name="Spatafora J.W."/>
            <person name="Tedersoo L."/>
            <person name="Vaario L.M."/>
            <person name="Yamada A."/>
            <person name="Yan M."/>
            <person name="Wang P."/>
            <person name="Xu J."/>
            <person name="Bruns T."/>
            <person name="Baldrian P."/>
            <person name="Vilgalys R."/>
            <person name="Dunand C."/>
            <person name="Henrissat B."/>
            <person name="Grigoriev I.V."/>
            <person name="Hibbett D."/>
            <person name="Nagy L.G."/>
            <person name="Martin F.M."/>
        </authorList>
    </citation>
    <scope>NUCLEOTIDE SEQUENCE</scope>
    <source>
        <strain evidence="1">P2</strain>
    </source>
</reference>
<sequence length="140" mass="16208">MLSTPPPQFLITAMDKGLSVPPLDAEKFNGSFKHFCSVKRLMLDWELLHVAGRKVNLYSLHEEIMRHRAYDIRQRGPEFWLKIGMRLGFIQSQGMTPASTEIADRLAKIYKRYLGEFDAIYVMSFVQELQQRMSHAMSIG</sequence>
<protein>
    <submittedName>
        <fullName evidence="1">Uncharacterized protein</fullName>
    </submittedName>
</protein>
<evidence type="ECO:0000313" key="2">
    <source>
        <dbReference type="Proteomes" id="UP000886501"/>
    </source>
</evidence>
<gene>
    <name evidence="1" type="ORF">BDM02DRAFT_3120579</name>
</gene>
<comment type="caution">
    <text evidence="1">The sequence shown here is derived from an EMBL/GenBank/DDBJ whole genome shotgun (WGS) entry which is preliminary data.</text>
</comment>
<keyword evidence="2" id="KW-1185">Reference proteome</keyword>
<name>A0ACB6Z7A2_THEGA</name>
<evidence type="ECO:0000313" key="1">
    <source>
        <dbReference type="EMBL" id="KAF9645213.1"/>
    </source>
</evidence>
<proteinExistence type="predicted"/>
<accession>A0ACB6Z7A2</accession>
<reference evidence="1" key="1">
    <citation type="submission" date="2019-10" db="EMBL/GenBank/DDBJ databases">
        <authorList>
            <consortium name="DOE Joint Genome Institute"/>
            <person name="Kuo A."/>
            <person name="Miyauchi S."/>
            <person name="Kiss E."/>
            <person name="Drula E."/>
            <person name="Kohler A."/>
            <person name="Sanchez-Garcia M."/>
            <person name="Andreopoulos B."/>
            <person name="Barry K.W."/>
            <person name="Bonito G."/>
            <person name="Buee M."/>
            <person name="Carver A."/>
            <person name="Chen C."/>
            <person name="Cichocki N."/>
            <person name="Clum A."/>
            <person name="Culley D."/>
            <person name="Crous P.W."/>
            <person name="Fauchery L."/>
            <person name="Girlanda M."/>
            <person name="Hayes R."/>
            <person name="Keri Z."/>
            <person name="Labutti K."/>
            <person name="Lipzen A."/>
            <person name="Lombard V."/>
            <person name="Magnuson J."/>
            <person name="Maillard F."/>
            <person name="Morin E."/>
            <person name="Murat C."/>
            <person name="Nolan M."/>
            <person name="Ohm R."/>
            <person name="Pangilinan J."/>
            <person name="Pereira M."/>
            <person name="Perotto S."/>
            <person name="Peter M."/>
            <person name="Riley R."/>
            <person name="Sitrit Y."/>
            <person name="Stielow B."/>
            <person name="Szollosi G."/>
            <person name="Zifcakova L."/>
            <person name="Stursova M."/>
            <person name="Spatafora J.W."/>
            <person name="Tedersoo L."/>
            <person name="Vaario L.-M."/>
            <person name="Yamada A."/>
            <person name="Yan M."/>
            <person name="Wang P."/>
            <person name="Xu J."/>
            <person name="Bruns T."/>
            <person name="Baldrian P."/>
            <person name="Vilgalys R."/>
            <person name="Henrissat B."/>
            <person name="Grigoriev I.V."/>
            <person name="Hibbett D."/>
            <person name="Nagy L.G."/>
            <person name="Martin F.M."/>
        </authorList>
    </citation>
    <scope>NUCLEOTIDE SEQUENCE</scope>
    <source>
        <strain evidence="1">P2</strain>
    </source>
</reference>
<organism evidence="1 2">
    <name type="scientific">Thelephora ganbajun</name>
    <name type="common">Ganba fungus</name>
    <dbReference type="NCBI Taxonomy" id="370292"/>
    <lineage>
        <taxon>Eukaryota</taxon>
        <taxon>Fungi</taxon>
        <taxon>Dikarya</taxon>
        <taxon>Basidiomycota</taxon>
        <taxon>Agaricomycotina</taxon>
        <taxon>Agaricomycetes</taxon>
        <taxon>Thelephorales</taxon>
        <taxon>Thelephoraceae</taxon>
        <taxon>Thelephora</taxon>
    </lineage>
</organism>
<dbReference type="Proteomes" id="UP000886501">
    <property type="component" value="Unassembled WGS sequence"/>
</dbReference>
<dbReference type="EMBL" id="MU118099">
    <property type="protein sequence ID" value="KAF9645213.1"/>
    <property type="molecule type" value="Genomic_DNA"/>
</dbReference>